<dbReference type="OrthoDB" id="8241643at2"/>
<comment type="caution">
    <text evidence="1">The sequence shown here is derived from an EMBL/GenBank/DDBJ whole genome shotgun (WGS) entry which is preliminary data.</text>
</comment>
<keyword evidence="2" id="KW-1185">Reference proteome</keyword>
<dbReference type="Proteomes" id="UP000052023">
    <property type="component" value="Unassembled WGS sequence"/>
</dbReference>
<sequence length="67" mass="7254">MNGNIFNSKGTRVAVVIGPEIFDLSGKKLFDLKGKNIYRLSGELVGHLSDASGSAKRLDKATDRLFS</sequence>
<dbReference type="RefSeq" id="WP_057842869.1">
    <property type="nucleotide sequence ID" value="NZ_LLYA01000079.1"/>
</dbReference>
<evidence type="ECO:0000313" key="2">
    <source>
        <dbReference type="Proteomes" id="UP000052023"/>
    </source>
</evidence>
<dbReference type="EMBL" id="LLYA01000079">
    <property type="protein sequence ID" value="KRR28661.1"/>
    <property type="molecule type" value="Genomic_DNA"/>
</dbReference>
<gene>
    <name evidence="1" type="ORF">CQ13_20585</name>
</gene>
<accession>A0A0R3NEY9</accession>
<proteinExistence type="predicted"/>
<organism evidence="1 2">
    <name type="scientific">Bradyrhizobium retamae</name>
    <dbReference type="NCBI Taxonomy" id="1300035"/>
    <lineage>
        <taxon>Bacteria</taxon>
        <taxon>Pseudomonadati</taxon>
        <taxon>Pseudomonadota</taxon>
        <taxon>Alphaproteobacteria</taxon>
        <taxon>Hyphomicrobiales</taxon>
        <taxon>Nitrobacteraceae</taxon>
        <taxon>Bradyrhizobium</taxon>
    </lineage>
</organism>
<reference evidence="1 2" key="1">
    <citation type="submission" date="2014-03" db="EMBL/GenBank/DDBJ databases">
        <title>Bradyrhizobium valentinum sp. nov., isolated from effective nodules of Lupinus mariae-josephae, a lupine endemic of basic-lime soils in Eastern Spain.</title>
        <authorList>
            <person name="Duran D."/>
            <person name="Rey L."/>
            <person name="Navarro A."/>
            <person name="Busquets A."/>
            <person name="Imperial J."/>
            <person name="Ruiz-Argueso T."/>
        </authorList>
    </citation>
    <scope>NUCLEOTIDE SEQUENCE [LARGE SCALE GENOMIC DNA]</scope>
    <source>
        <strain evidence="1 2">Ro19</strain>
    </source>
</reference>
<name>A0A0R3NEY9_9BRAD</name>
<protein>
    <submittedName>
        <fullName evidence="1">Uncharacterized protein</fullName>
    </submittedName>
</protein>
<evidence type="ECO:0000313" key="1">
    <source>
        <dbReference type="EMBL" id="KRR28661.1"/>
    </source>
</evidence>
<dbReference type="AlphaFoldDB" id="A0A0R3NEY9"/>